<dbReference type="PANTHER" id="PTHR40074:SF2">
    <property type="entry name" value="O-ACETYLTRANSFERASE WECH"/>
    <property type="match status" value="1"/>
</dbReference>
<feature type="transmembrane region" description="Helical" evidence="7">
    <location>
        <begin position="45"/>
        <end position="63"/>
    </location>
</feature>
<feature type="domain" description="Acyltransferase 3" evidence="8">
    <location>
        <begin position="18"/>
        <end position="323"/>
    </location>
</feature>
<feature type="transmembrane region" description="Helical" evidence="7">
    <location>
        <begin position="176"/>
        <end position="197"/>
    </location>
</feature>
<comment type="similarity">
    <text evidence="2">Belongs to the acyltransferase 3 family.</text>
</comment>
<feature type="transmembrane region" description="Helical" evidence="7">
    <location>
        <begin position="306"/>
        <end position="323"/>
    </location>
</feature>
<dbReference type="GO" id="GO:0005886">
    <property type="term" value="C:plasma membrane"/>
    <property type="evidence" value="ECO:0007669"/>
    <property type="project" value="UniProtKB-SubCell"/>
</dbReference>
<evidence type="ECO:0000313" key="9">
    <source>
        <dbReference type="EMBL" id="AIQ13375.1"/>
    </source>
</evidence>
<protein>
    <recommendedName>
        <fullName evidence="8">Acyltransferase 3 domain-containing protein</fullName>
    </recommendedName>
</protein>
<dbReference type="AlphaFoldDB" id="A0A089HRN4"/>
<dbReference type="STRING" id="44251.PDUR_16715"/>
<feature type="transmembrane region" description="Helical" evidence="7">
    <location>
        <begin position="21"/>
        <end position="39"/>
    </location>
</feature>
<accession>A0A089HRN4</accession>
<name>A0A089HRN4_PAEDU</name>
<keyword evidence="5 7" id="KW-1133">Transmembrane helix</keyword>
<feature type="transmembrane region" description="Helical" evidence="7">
    <location>
        <begin position="238"/>
        <end position="258"/>
    </location>
</feature>
<evidence type="ECO:0000259" key="8">
    <source>
        <dbReference type="Pfam" id="PF01757"/>
    </source>
</evidence>
<keyword evidence="6 7" id="KW-0472">Membrane</keyword>
<feature type="transmembrane region" description="Helical" evidence="7">
    <location>
        <begin position="204"/>
        <end position="226"/>
    </location>
</feature>
<evidence type="ECO:0000256" key="4">
    <source>
        <dbReference type="ARBA" id="ARBA00022692"/>
    </source>
</evidence>
<evidence type="ECO:0000256" key="6">
    <source>
        <dbReference type="ARBA" id="ARBA00023136"/>
    </source>
</evidence>
<dbReference type="Pfam" id="PF01757">
    <property type="entry name" value="Acyl_transf_3"/>
    <property type="match status" value="1"/>
</dbReference>
<feature type="transmembrane region" description="Helical" evidence="7">
    <location>
        <begin position="152"/>
        <end position="170"/>
    </location>
</feature>
<keyword evidence="4 7" id="KW-0812">Transmembrane</keyword>
<gene>
    <name evidence="9" type="ORF">PDUR_16715</name>
</gene>
<dbReference type="EMBL" id="CP009288">
    <property type="protein sequence ID" value="AIQ13375.1"/>
    <property type="molecule type" value="Genomic_DNA"/>
</dbReference>
<keyword evidence="10" id="KW-1185">Reference proteome</keyword>
<organism evidence="9 10">
    <name type="scientific">Paenibacillus durus</name>
    <name type="common">Paenibacillus azotofixans</name>
    <dbReference type="NCBI Taxonomy" id="44251"/>
    <lineage>
        <taxon>Bacteria</taxon>
        <taxon>Bacillati</taxon>
        <taxon>Bacillota</taxon>
        <taxon>Bacilli</taxon>
        <taxon>Bacillales</taxon>
        <taxon>Paenibacillaceae</taxon>
        <taxon>Paenibacillus</taxon>
    </lineage>
</organism>
<dbReference type="PANTHER" id="PTHR40074">
    <property type="entry name" value="O-ACETYLTRANSFERASE WECH"/>
    <property type="match status" value="1"/>
</dbReference>
<evidence type="ECO:0000256" key="3">
    <source>
        <dbReference type="ARBA" id="ARBA00022475"/>
    </source>
</evidence>
<evidence type="ECO:0000256" key="1">
    <source>
        <dbReference type="ARBA" id="ARBA00004651"/>
    </source>
</evidence>
<evidence type="ECO:0000256" key="5">
    <source>
        <dbReference type="ARBA" id="ARBA00022989"/>
    </source>
</evidence>
<feature type="transmembrane region" description="Helical" evidence="7">
    <location>
        <begin position="83"/>
        <end position="100"/>
    </location>
</feature>
<evidence type="ECO:0000256" key="2">
    <source>
        <dbReference type="ARBA" id="ARBA00007400"/>
    </source>
</evidence>
<evidence type="ECO:0000313" key="10">
    <source>
        <dbReference type="Proteomes" id="UP000029409"/>
    </source>
</evidence>
<dbReference type="OrthoDB" id="9806160at2"/>
<feature type="transmembrane region" description="Helical" evidence="7">
    <location>
        <begin position="270"/>
        <end position="286"/>
    </location>
</feature>
<dbReference type="Proteomes" id="UP000029409">
    <property type="component" value="Chromosome"/>
</dbReference>
<keyword evidence="3" id="KW-1003">Cell membrane</keyword>
<dbReference type="KEGG" id="pdu:PDUR_16715"/>
<dbReference type="eggNOG" id="COG1835">
    <property type="taxonomic scope" value="Bacteria"/>
</dbReference>
<evidence type="ECO:0000256" key="7">
    <source>
        <dbReference type="SAM" id="Phobius"/>
    </source>
</evidence>
<feature type="transmembrane region" description="Helical" evidence="7">
    <location>
        <begin position="127"/>
        <end position="145"/>
    </location>
</feature>
<comment type="subcellular location">
    <subcellularLocation>
        <location evidence="1">Cell membrane</location>
        <topology evidence="1">Multi-pass membrane protein</topology>
    </subcellularLocation>
</comment>
<proteinExistence type="inferred from homology"/>
<sequence length="344" mass="39904">MKYFNYKLISTYRTQLMGISILWIVFFHSTINTSSFPIINTFKTIGYGGVDIFLMLSGLGLYFSWQKDNNVITFYKRRLLRIIPTYMIFVFIICLLYWYVGEMSLTDVVLNLTTLSFWVDSKNKFDWYVPAILVLYLLTPVFMHYFKSKNKYISVAAAILIGLLITVVITPTPLSYLNIFTIRIPIFFIGFLVGYWIETRKKANLLHLVVNIVMAILGLIFLAVSIKNLPYEFSWHYGLFWYPFILITLPLCMFAAAFLQTLSKLGIKKFIFLTFCGTHSLEIYLIHERVLNITAKISGNLSIDNFIYNLICILITLLMAFLLKKSIASFTAKFTRTIQSRKVA</sequence>
<reference evidence="9 10" key="1">
    <citation type="submission" date="2014-08" db="EMBL/GenBank/DDBJ databases">
        <title>Comparative genomics of the Paenibacillus odorifer group.</title>
        <authorList>
            <person name="den Bakker H.C."/>
            <person name="Tsai Y.-C."/>
            <person name="Martin N."/>
            <person name="Korlach J."/>
            <person name="Wiedmann M."/>
        </authorList>
    </citation>
    <scope>NUCLEOTIDE SEQUENCE [LARGE SCALE GENOMIC DNA]</scope>
    <source>
        <strain evidence="9 10">DSM 1735</strain>
    </source>
</reference>
<dbReference type="GO" id="GO:0016413">
    <property type="term" value="F:O-acetyltransferase activity"/>
    <property type="evidence" value="ECO:0007669"/>
    <property type="project" value="TreeGrafter"/>
</dbReference>
<dbReference type="GO" id="GO:0009246">
    <property type="term" value="P:enterobacterial common antigen biosynthetic process"/>
    <property type="evidence" value="ECO:0007669"/>
    <property type="project" value="TreeGrafter"/>
</dbReference>
<dbReference type="RefSeq" id="WP_042207169.1">
    <property type="nucleotide sequence ID" value="NZ_CP009288.1"/>
</dbReference>
<dbReference type="InterPro" id="IPR002656">
    <property type="entry name" value="Acyl_transf_3_dom"/>
</dbReference>